<gene>
    <name evidence="5" type="ORF">HaLaN_08620</name>
</gene>
<dbReference type="Gene3D" id="3.40.50.1220">
    <property type="entry name" value="TPP-binding domain"/>
    <property type="match status" value="1"/>
</dbReference>
<protein>
    <submittedName>
        <fullName evidence="5">Deacetylase sirtuin-type domain-containing protein</fullName>
    </submittedName>
</protein>
<feature type="active site" description="Proton acceptor" evidence="3">
    <location>
        <position position="105"/>
    </location>
</feature>
<feature type="non-terminal residue" evidence="5">
    <location>
        <position position="1"/>
    </location>
</feature>
<dbReference type="InterPro" id="IPR003000">
    <property type="entry name" value="Sirtuin"/>
</dbReference>
<organism evidence="5 6">
    <name type="scientific">Haematococcus lacustris</name>
    <name type="common">Green alga</name>
    <name type="synonym">Haematococcus pluvialis</name>
    <dbReference type="NCBI Taxonomy" id="44745"/>
    <lineage>
        <taxon>Eukaryota</taxon>
        <taxon>Viridiplantae</taxon>
        <taxon>Chlorophyta</taxon>
        <taxon>core chlorophytes</taxon>
        <taxon>Chlorophyceae</taxon>
        <taxon>CS clade</taxon>
        <taxon>Chlamydomonadales</taxon>
        <taxon>Haematococcaceae</taxon>
        <taxon>Haematococcus</taxon>
    </lineage>
</organism>
<dbReference type="GO" id="GO:0017136">
    <property type="term" value="F:histone deacetylase activity, NAD-dependent"/>
    <property type="evidence" value="ECO:0007669"/>
    <property type="project" value="TreeGrafter"/>
</dbReference>
<dbReference type="GO" id="GO:0046872">
    <property type="term" value="F:metal ion binding"/>
    <property type="evidence" value="ECO:0007669"/>
    <property type="project" value="UniProtKB-KW"/>
</dbReference>
<dbReference type="AlphaFoldDB" id="A0A699YUE5"/>
<dbReference type="Proteomes" id="UP000485058">
    <property type="component" value="Unassembled WGS sequence"/>
</dbReference>
<dbReference type="GO" id="GO:0005634">
    <property type="term" value="C:nucleus"/>
    <property type="evidence" value="ECO:0007669"/>
    <property type="project" value="TreeGrafter"/>
</dbReference>
<comment type="caution">
    <text evidence="5">The sequence shown here is derived from an EMBL/GenBank/DDBJ whole genome shotgun (WGS) entry which is preliminary data.</text>
</comment>
<feature type="non-terminal residue" evidence="5">
    <location>
        <position position="245"/>
    </location>
</feature>
<dbReference type="InterPro" id="IPR050134">
    <property type="entry name" value="NAD-dep_sirtuin_deacylases"/>
</dbReference>
<evidence type="ECO:0000313" key="5">
    <source>
        <dbReference type="EMBL" id="GFH12855.1"/>
    </source>
</evidence>
<dbReference type="InterPro" id="IPR029035">
    <property type="entry name" value="DHS-like_NAD/FAD-binding_dom"/>
</dbReference>
<dbReference type="SUPFAM" id="SSF52467">
    <property type="entry name" value="DHS-like NAD/FAD-binding domain"/>
    <property type="match status" value="1"/>
</dbReference>
<evidence type="ECO:0000259" key="4">
    <source>
        <dbReference type="PROSITE" id="PS50305"/>
    </source>
</evidence>
<evidence type="ECO:0000256" key="1">
    <source>
        <dbReference type="ARBA" id="ARBA00022679"/>
    </source>
</evidence>
<evidence type="ECO:0000313" key="6">
    <source>
        <dbReference type="Proteomes" id="UP000485058"/>
    </source>
</evidence>
<dbReference type="EMBL" id="BLLF01000547">
    <property type="protein sequence ID" value="GFH12855.1"/>
    <property type="molecule type" value="Genomic_DNA"/>
</dbReference>
<evidence type="ECO:0000256" key="3">
    <source>
        <dbReference type="PROSITE-ProRule" id="PRU00236"/>
    </source>
</evidence>
<dbReference type="InterPro" id="IPR026590">
    <property type="entry name" value="Ssirtuin_cat_dom"/>
</dbReference>
<reference evidence="5 6" key="1">
    <citation type="submission" date="2020-02" db="EMBL/GenBank/DDBJ databases">
        <title>Draft genome sequence of Haematococcus lacustris strain NIES-144.</title>
        <authorList>
            <person name="Morimoto D."/>
            <person name="Nakagawa S."/>
            <person name="Yoshida T."/>
            <person name="Sawayama S."/>
        </authorList>
    </citation>
    <scope>NUCLEOTIDE SEQUENCE [LARGE SCALE GENOMIC DNA]</scope>
    <source>
        <strain evidence="5 6">NIES-144</strain>
    </source>
</reference>
<sequence length="245" mass="27581">MSMFTSRDGLYARARKQFKIQDGIRLFTYSFFKQRRAEVQAFFAQIYSEAQASRAAPGHHALAAIAEMGRIKRHYTLNIDGLAEVVGMSTWHHELHPTGSTVEMHGNIRQLVCPACFSVEPLTRQAINTMKEQKAIQCPSCAADELRFKVMLYDDDQGDCITPEHVFETLEEDLQVADCVLWVGISFEQSASVEYFRRVRQVLASQGRLAACPQAIINPAEEACFNIVSSVCNVDDLQLLDVRTT</sequence>
<dbReference type="PANTHER" id="PTHR11085:SF10">
    <property type="entry name" value="NAD-DEPENDENT PROTEIN DEACYLASE SIRTUIN-5, MITOCHONDRIAL-RELATED"/>
    <property type="match status" value="1"/>
</dbReference>
<feature type="binding site" evidence="3">
    <location>
        <position position="138"/>
    </location>
    <ligand>
        <name>Zn(2+)</name>
        <dbReference type="ChEBI" id="CHEBI:29105"/>
    </ligand>
</feature>
<proteinExistence type="predicted"/>
<dbReference type="Pfam" id="PF02146">
    <property type="entry name" value="SIR2"/>
    <property type="match status" value="1"/>
</dbReference>
<evidence type="ECO:0000256" key="2">
    <source>
        <dbReference type="ARBA" id="ARBA00023027"/>
    </source>
</evidence>
<keyword evidence="6" id="KW-1185">Reference proteome</keyword>
<feature type="domain" description="Deacetylase sirtuin-type" evidence="4">
    <location>
        <begin position="1"/>
        <end position="245"/>
    </location>
</feature>
<keyword evidence="2" id="KW-0520">NAD</keyword>
<feature type="binding site" evidence="3">
    <location>
        <position position="113"/>
    </location>
    <ligand>
        <name>Zn(2+)</name>
        <dbReference type="ChEBI" id="CHEBI:29105"/>
    </ligand>
</feature>
<feature type="binding site" evidence="3">
    <location>
        <position position="116"/>
    </location>
    <ligand>
        <name>Zn(2+)</name>
        <dbReference type="ChEBI" id="CHEBI:29105"/>
    </ligand>
</feature>
<name>A0A699YUE5_HAELA</name>
<dbReference type="PROSITE" id="PS50305">
    <property type="entry name" value="SIRTUIN"/>
    <property type="match status" value="1"/>
</dbReference>
<accession>A0A699YUE5</accession>
<keyword evidence="1" id="KW-0808">Transferase</keyword>
<keyword evidence="3" id="KW-0479">Metal-binding</keyword>
<dbReference type="GO" id="GO:0070403">
    <property type="term" value="F:NAD+ binding"/>
    <property type="evidence" value="ECO:0007669"/>
    <property type="project" value="InterPro"/>
</dbReference>
<keyword evidence="3" id="KW-0862">Zinc</keyword>
<feature type="binding site" evidence="3">
    <location>
        <position position="141"/>
    </location>
    <ligand>
        <name>Zn(2+)</name>
        <dbReference type="ChEBI" id="CHEBI:29105"/>
    </ligand>
</feature>
<dbReference type="PANTHER" id="PTHR11085">
    <property type="entry name" value="NAD-DEPENDENT PROTEIN DEACYLASE SIRTUIN-5, MITOCHONDRIAL-RELATED"/>
    <property type="match status" value="1"/>
</dbReference>